<gene>
    <name evidence="1" type="ORF">TCLT_LOCUS5</name>
</gene>
<name>A0A0N5CJ18_THECL</name>
<evidence type="ECO:0000313" key="2">
    <source>
        <dbReference type="Proteomes" id="UP000276776"/>
    </source>
</evidence>
<reference evidence="3" key="1">
    <citation type="submission" date="2017-02" db="UniProtKB">
        <authorList>
            <consortium name="WormBaseParasite"/>
        </authorList>
    </citation>
    <scope>IDENTIFICATION</scope>
</reference>
<dbReference type="EMBL" id="UYYF01000001">
    <property type="protein sequence ID" value="VDM94787.1"/>
    <property type="molecule type" value="Genomic_DNA"/>
</dbReference>
<accession>A0A0N5CJ18</accession>
<evidence type="ECO:0000313" key="1">
    <source>
        <dbReference type="EMBL" id="VDM94787.1"/>
    </source>
</evidence>
<sequence length="268" mass="30786">MESVFLSQSKMKQPAASDTSSELLAFSKSFKKTRKASNMICRSKFDCSRKQRKYHKCRRSASLPNSKDLYAVVRDNVLPQNIKQYSSLQLSKLNSSMRKHCERYSSLDELSAWYFQMRNINEESCIDCLREYKHNLTLPTSCVSCNIYHAIDHLGSQLKLNDVVRSSGSKEKETKAATNLNSNFTPSNERPTLLETNTAENSSSAFYRIIDAMPNMNILRTKKSIPLVSFEGKQLEKQFYRRVLAMNDKVLRMGLVSELVGSRKEKIY</sequence>
<dbReference type="OrthoDB" id="10525318at2759"/>
<reference evidence="1 2" key="2">
    <citation type="submission" date="2018-11" db="EMBL/GenBank/DDBJ databases">
        <authorList>
            <consortium name="Pathogen Informatics"/>
        </authorList>
    </citation>
    <scope>NUCLEOTIDE SEQUENCE [LARGE SCALE GENOMIC DNA]</scope>
</reference>
<organism evidence="3">
    <name type="scientific">Thelazia callipaeda</name>
    <name type="common">Oriental eyeworm</name>
    <name type="synonym">Parasitic nematode</name>
    <dbReference type="NCBI Taxonomy" id="103827"/>
    <lineage>
        <taxon>Eukaryota</taxon>
        <taxon>Metazoa</taxon>
        <taxon>Ecdysozoa</taxon>
        <taxon>Nematoda</taxon>
        <taxon>Chromadorea</taxon>
        <taxon>Rhabditida</taxon>
        <taxon>Spirurina</taxon>
        <taxon>Spiruromorpha</taxon>
        <taxon>Thelazioidea</taxon>
        <taxon>Thelaziidae</taxon>
        <taxon>Thelazia</taxon>
    </lineage>
</organism>
<dbReference type="AlphaFoldDB" id="A0A0N5CJ18"/>
<dbReference type="OMA" id="QMRNINE"/>
<dbReference type="Proteomes" id="UP000276776">
    <property type="component" value="Unassembled WGS sequence"/>
</dbReference>
<dbReference type="WBParaSite" id="TCLT_0000000401-mRNA-1">
    <property type="protein sequence ID" value="TCLT_0000000401-mRNA-1"/>
    <property type="gene ID" value="TCLT_0000000401"/>
</dbReference>
<proteinExistence type="predicted"/>
<protein>
    <submittedName>
        <fullName evidence="3">RGS domain-containing protein</fullName>
    </submittedName>
</protein>
<evidence type="ECO:0000313" key="3">
    <source>
        <dbReference type="WBParaSite" id="TCLT_0000000401-mRNA-1"/>
    </source>
</evidence>
<keyword evidence="2" id="KW-1185">Reference proteome</keyword>